<dbReference type="KEGG" id="pmj:P9211_05041"/>
<organism evidence="1 2">
    <name type="scientific">Prochlorococcus marinus (strain MIT 9211)</name>
    <dbReference type="NCBI Taxonomy" id="93059"/>
    <lineage>
        <taxon>Bacteria</taxon>
        <taxon>Bacillati</taxon>
        <taxon>Cyanobacteriota</taxon>
        <taxon>Cyanophyceae</taxon>
        <taxon>Synechococcales</taxon>
        <taxon>Prochlorococcaceae</taxon>
        <taxon>Prochlorococcus</taxon>
    </lineage>
</organism>
<dbReference type="eggNOG" id="COG2099">
    <property type="taxonomic scope" value="Bacteria"/>
</dbReference>
<evidence type="ECO:0000313" key="1">
    <source>
        <dbReference type="EMBL" id="ABX08435.1"/>
    </source>
</evidence>
<dbReference type="UniPathway" id="UPA00148"/>
<gene>
    <name evidence="1" type="ordered locus">P9211_05041</name>
</gene>
<proteinExistence type="predicted"/>
<dbReference type="GO" id="GO:0009236">
    <property type="term" value="P:cobalamin biosynthetic process"/>
    <property type="evidence" value="ECO:0007669"/>
    <property type="project" value="UniProtKB-UniPathway"/>
</dbReference>
<evidence type="ECO:0000313" key="2">
    <source>
        <dbReference type="Proteomes" id="UP000000788"/>
    </source>
</evidence>
<sequence>MLAIGSKYLSQAVIVVRNAGAIPFARVLPRVASLTKSLSSQLPEDHLAVVQPSDGVKLGLLEKALCRKWSIDGVLCRQSGGLTQEIWQSICSKEKIDLWMIARPSSPSGIEIANTLEALFKCLEI</sequence>
<reference evidence="1 2" key="1">
    <citation type="journal article" date="2007" name="PLoS Genet.">
        <title>Patterns and implications of gene gain and loss in the evolution of Prochlorococcus.</title>
        <authorList>
            <person name="Kettler G.C."/>
            <person name="Martiny A.C."/>
            <person name="Huang K."/>
            <person name="Zucker J."/>
            <person name="Coleman M.L."/>
            <person name="Rodrigue S."/>
            <person name="Chen F."/>
            <person name="Lapidus A."/>
            <person name="Ferriera S."/>
            <person name="Johnson J."/>
            <person name="Steglich C."/>
            <person name="Church G.M."/>
            <person name="Richardson P."/>
            <person name="Chisholm S.W."/>
        </authorList>
    </citation>
    <scope>NUCLEOTIDE SEQUENCE [LARGE SCALE GENOMIC DNA]</scope>
    <source>
        <strain evidence="2">MIT 9211</strain>
    </source>
</reference>
<dbReference type="Pfam" id="PF02571">
    <property type="entry name" value="CbiJ"/>
    <property type="match status" value="1"/>
</dbReference>
<keyword evidence="2" id="KW-1185">Reference proteome</keyword>
<protein>
    <recommendedName>
        <fullName evidence="3">Precorrin-6x reductase</fullName>
    </recommendedName>
</protein>
<dbReference type="Proteomes" id="UP000000788">
    <property type="component" value="Chromosome"/>
</dbReference>
<accession>A9BEC5</accession>
<dbReference type="EMBL" id="CP000878">
    <property type="protein sequence ID" value="ABX08435.1"/>
    <property type="molecule type" value="Genomic_DNA"/>
</dbReference>
<dbReference type="InterPro" id="IPR003723">
    <property type="entry name" value="Precorrin-6x_reduct"/>
</dbReference>
<name>A9BEC5_PROM4</name>
<dbReference type="HOGENOM" id="CLU_1990682_0_0_3"/>
<evidence type="ECO:0008006" key="3">
    <source>
        <dbReference type="Google" id="ProtNLM"/>
    </source>
</evidence>
<dbReference type="GO" id="GO:0016994">
    <property type="term" value="F:precorrin-6A reductase activity"/>
    <property type="evidence" value="ECO:0007669"/>
    <property type="project" value="InterPro"/>
</dbReference>
<dbReference type="AlphaFoldDB" id="A9BEC5"/>
<dbReference type="STRING" id="93059.P9211_05041"/>